<dbReference type="AlphaFoldDB" id="A0A8E0VPU3"/>
<protein>
    <submittedName>
        <fullName evidence="6">Pre-mRNA 3'-end-processing factor FIP1</fullName>
    </submittedName>
</protein>
<evidence type="ECO:0000313" key="7">
    <source>
        <dbReference type="Proteomes" id="UP000728185"/>
    </source>
</evidence>
<comment type="similarity">
    <text evidence="2">Belongs to the FIP1 family.</text>
</comment>
<comment type="caution">
    <text evidence="6">The sequence shown here is derived from an EMBL/GenBank/DDBJ whole genome shotgun (WGS) entry which is preliminary data.</text>
</comment>
<evidence type="ECO:0000313" key="6">
    <source>
        <dbReference type="EMBL" id="KAA0199968.1"/>
    </source>
</evidence>
<reference evidence="6" key="1">
    <citation type="submission" date="2019-05" db="EMBL/GenBank/DDBJ databases">
        <title>Annotation for the trematode Fasciolopsis buski.</title>
        <authorList>
            <person name="Choi Y.-J."/>
        </authorList>
    </citation>
    <scope>NUCLEOTIDE SEQUENCE</scope>
    <source>
        <strain evidence="6">HT</strain>
        <tissue evidence="6">Whole worm</tissue>
    </source>
</reference>
<dbReference type="PANTHER" id="PTHR13484:SF0">
    <property type="entry name" value="PRE-MRNA 3'-END-PROCESSING FACTOR FIP1"/>
    <property type="match status" value="1"/>
</dbReference>
<keyword evidence="3" id="KW-0507">mRNA processing</keyword>
<organism evidence="6 7">
    <name type="scientific">Fasciolopsis buskii</name>
    <dbReference type="NCBI Taxonomy" id="27845"/>
    <lineage>
        <taxon>Eukaryota</taxon>
        <taxon>Metazoa</taxon>
        <taxon>Spiralia</taxon>
        <taxon>Lophotrochozoa</taxon>
        <taxon>Platyhelminthes</taxon>
        <taxon>Trematoda</taxon>
        <taxon>Digenea</taxon>
        <taxon>Plagiorchiida</taxon>
        <taxon>Echinostomata</taxon>
        <taxon>Echinostomatoidea</taxon>
        <taxon>Fasciolidae</taxon>
        <taxon>Fasciolopsis</taxon>
    </lineage>
</organism>
<gene>
    <name evidence="6" type="ORF">FBUS_11637</name>
</gene>
<comment type="subcellular location">
    <subcellularLocation>
        <location evidence="1">Nucleus</location>
    </subcellularLocation>
</comment>
<feature type="domain" description="Pre-mRNA polyadenylation factor Fip1" evidence="5">
    <location>
        <begin position="85"/>
        <end position="120"/>
    </location>
</feature>
<dbReference type="OrthoDB" id="1917198at2759"/>
<keyword evidence="4" id="KW-0539">Nucleus</keyword>
<dbReference type="InterPro" id="IPR051187">
    <property type="entry name" value="Pre-mRNA_3'-end_processing_reg"/>
</dbReference>
<dbReference type="PANTHER" id="PTHR13484">
    <property type="entry name" value="FIP1-LIKE 1 PROTEIN"/>
    <property type="match status" value="1"/>
</dbReference>
<sequence>MKLNVKLNCSVGDLLRNYVRCIRYDFLKNPINSFLNKFQAFKHLLFRILILSDSKTTRQGVELDDPGDIHGVPTIEFSLTTLGEEDKPWKRPGADITDYFNYGFTEETWIQYCEKQKILRQEYANATLKPVLGSGGTGLLQRMRTGGANTGIRSYDNFKSASINVINLSNATMVNRGSAPGLLGPKESSDAQSTILNGGNNNTASLLGQFTQPPPGYLSSGAQLDGSSGAAGATGTGVFTVPPPSFSALTAGGTQILTNPSATGTGSSSNVFPNLNMPPPVLGSLAGNWPGSLGVHNLLNPGDALIDPATGQLTGLLDHSRRSPESV</sequence>
<dbReference type="Pfam" id="PF05182">
    <property type="entry name" value="Fip1"/>
    <property type="match status" value="1"/>
</dbReference>
<evidence type="ECO:0000259" key="5">
    <source>
        <dbReference type="Pfam" id="PF05182"/>
    </source>
</evidence>
<dbReference type="GO" id="GO:0005847">
    <property type="term" value="C:mRNA cleavage and polyadenylation specificity factor complex"/>
    <property type="evidence" value="ECO:0007669"/>
    <property type="project" value="TreeGrafter"/>
</dbReference>
<proteinExistence type="inferred from homology"/>
<dbReference type="GO" id="GO:0006397">
    <property type="term" value="P:mRNA processing"/>
    <property type="evidence" value="ECO:0007669"/>
    <property type="project" value="UniProtKB-KW"/>
</dbReference>
<name>A0A8E0VPU3_9TREM</name>
<dbReference type="Proteomes" id="UP000728185">
    <property type="component" value="Unassembled WGS sequence"/>
</dbReference>
<evidence type="ECO:0000256" key="4">
    <source>
        <dbReference type="ARBA" id="ARBA00023242"/>
    </source>
</evidence>
<accession>A0A8E0VPU3</accession>
<dbReference type="EMBL" id="LUCM01000811">
    <property type="protein sequence ID" value="KAA0199968.1"/>
    <property type="molecule type" value="Genomic_DNA"/>
</dbReference>
<evidence type="ECO:0000256" key="1">
    <source>
        <dbReference type="ARBA" id="ARBA00004123"/>
    </source>
</evidence>
<keyword evidence="7" id="KW-1185">Reference proteome</keyword>
<evidence type="ECO:0000256" key="2">
    <source>
        <dbReference type="ARBA" id="ARBA00007459"/>
    </source>
</evidence>
<evidence type="ECO:0000256" key="3">
    <source>
        <dbReference type="ARBA" id="ARBA00022664"/>
    </source>
</evidence>
<dbReference type="InterPro" id="IPR007854">
    <property type="entry name" value="Fip1_dom"/>
</dbReference>